<proteinExistence type="predicted"/>
<dbReference type="EMBL" id="NRSH01000087">
    <property type="protein sequence ID" value="MBK1726997.1"/>
    <property type="molecule type" value="Genomic_DNA"/>
</dbReference>
<dbReference type="PANTHER" id="PTHR12788:SF10">
    <property type="entry name" value="PROTEIN-TYROSINE SULFOTRANSFERASE"/>
    <property type="match status" value="1"/>
</dbReference>
<reference evidence="2 3" key="1">
    <citation type="journal article" date="2020" name="Microorganisms">
        <title>Osmotic Adaptation and Compatible Solute Biosynthesis of Phototrophic Bacteria as Revealed from Genome Analyses.</title>
        <authorList>
            <person name="Imhoff J.F."/>
            <person name="Rahn T."/>
            <person name="Kunzel S."/>
            <person name="Keller A."/>
            <person name="Neulinger S.C."/>
        </authorList>
    </citation>
    <scope>NUCLEOTIDE SEQUENCE [LARGE SCALE GENOMIC DNA]</scope>
    <source>
        <strain evidence="2 3">DSM 15116</strain>
    </source>
</reference>
<keyword evidence="1" id="KW-0808">Transferase</keyword>
<dbReference type="InterPro" id="IPR027417">
    <property type="entry name" value="P-loop_NTPase"/>
</dbReference>
<sequence>MSKRYAFIVGAPRSGTTWLQLMLARYPGVDTCQETHLFNGFLAPLHRAWRHYEGNRRGVGLQAAIPYERFVGLQRELALAVLDAIGEGPVILEKTPAHVRVAEEIVQILPEARFIHLVRDPRAVTASLMAAGKDWGGHWASTKAASNAKRWHADVASGVAIQGLTEHYLELRYETLLEAPEESLHRAAEWLGLSPAPGLSTRIARESRIDKLKGGQSSAPWDLSREPEAFFRKGEARGWQEELNARELAVVEALASPLMEELGYARESPGLSARQRLLLRASEALSWRLSALGRRLTASR</sequence>
<evidence type="ECO:0008006" key="4">
    <source>
        <dbReference type="Google" id="ProtNLM"/>
    </source>
</evidence>
<accession>A0ABS1E795</accession>
<gene>
    <name evidence="2" type="ORF">CKO13_08170</name>
</gene>
<evidence type="ECO:0000313" key="3">
    <source>
        <dbReference type="Proteomes" id="UP000738126"/>
    </source>
</evidence>
<name>A0ABS1E795_9GAMM</name>
<dbReference type="SUPFAM" id="SSF52540">
    <property type="entry name" value="P-loop containing nucleoside triphosphate hydrolases"/>
    <property type="match status" value="1"/>
</dbReference>
<evidence type="ECO:0000256" key="1">
    <source>
        <dbReference type="ARBA" id="ARBA00022679"/>
    </source>
</evidence>
<organism evidence="2 3">
    <name type="scientific">Halorhodospira neutriphila</name>
    <dbReference type="NCBI Taxonomy" id="168379"/>
    <lineage>
        <taxon>Bacteria</taxon>
        <taxon>Pseudomonadati</taxon>
        <taxon>Pseudomonadota</taxon>
        <taxon>Gammaproteobacteria</taxon>
        <taxon>Chromatiales</taxon>
        <taxon>Ectothiorhodospiraceae</taxon>
        <taxon>Halorhodospira</taxon>
    </lineage>
</organism>
<dbReference type="Pfam" id="PF13469">
    <property type="entry name" value="Sulfotransfer_3"/>
    <property type="match status" value="1"/>
</dbReference>
<dbReference type="InterPro" id="IPR026634">
    <property type="entry name" value="TPST-like"/>
</dbReference>
<dbReference type="RefSeq" id="WP_200259377.1">
    <property type="nucleotide sequence ID" value="NZ_NRSH01000087.1"/>
</dbReference>
<dbReference type="PANTHER" id="PTHR12788">
    <property type="entry name" value="PROTEIN-TYROSINE SULFOTRANSFERASE 2"/>
    <property type="match status" value="1"/>
</dbReference>
<keyword evidence="3" id="KW-1185">Reference proteome</keyword>
<protein>
    <recommendedName>
        <fullName evidence="4">Sulfotransferase</fullName>
    </recommendedName>
</protein>
<comment type="caution">
    <text evidence="2">The sequence shown here is derived from an EMBL/GenBank/DDBJ whole genome shotgun (WGS) entry which is preliminary data.</text>
</comment>
<dbReference type="Gene3D" id="3.40.50.300">
    <property type="entry name" value="P-loop containing nucleotide triphosphate hydrolases"/>
    <property type="match status" value="1"/>
</dbReference>
<evidence type="ECO:0000313" key="2">
    <source>
        <dbReference type="EMBL" id="MBK1726997.1"/>
    </source>
</evidence>
<dbReference type="Proteomes" id="UP000738126">
    <property type="component" value="Unassembled WGS sequence"/>
</dbReference>